<dbReference type="Pfam" id="PF00535">
    <property type="entry name" value="Glycos_transf_2"/>
    <property type="match status" value="1"/>
</dbReference>
<name>A0A2U8VWC3_9HYPH</name>
<accession>A0A2U8VWC3</accession>
<dbReference type="AlphaFoldDB" id="A0A2U8VWC3"/>
<reference evidence="3 4" key="1">
    <citation type="submission" date="2018-05" db="EMBL/GenBank/DDBJ databases">
        <title>Complete Genome Sequence of Methylobacterium sp. 17Sr1-43.</title>
        <authorList>
            <person name="Srinivasan S."/>
        </authorList>
    </citation>
    <scope>NUCLEOTIDE SEQUENCE [LARGE SCALE GENOMIC DNA]</scope>
    <source>
        <strain evidence="3 4">17Sr1-43</strain>
    </source>
</reference>
<dbReference type="EMBL" id="CP029551">
    <property type="protein sequence ID" value="AWN37416.1"/>
    <property type="molecule type" value="Genomic_DNA"/>
</dbReference>
<dbReference type="KEGG" id="meti:DK427_18205"/>
<proteinExistence type="predicted"/>
<gene>
    <name evidence="3" type="ORF">DK427_18205</name>
</gene>
<dbReference type="PANTHER" id="PTHR43179">
    <property type="entry name" value="RHAMNOSYLTRANSFERASE WBBL"/>
    <property type="match status" value="1"/>
</dbReference>
<feature type="compositionally biased region" description="Low complexity" evidence="1">
    <location>
        <begin position="62"/>
        <end position="81"/>
    </location>
</feature>
<sequence length="449" mass="46931">MVLPRLGPGLQLLDGAGGRPRPPCRQRHDPGALRPRHAAPAPVPHGDLPAQQRLRPAPAPPAARLEAAPGGLPAGAGAPLLARRRLPPPRAAAPPRSPARRPPGPPRAAPGFALTFAVTPAVTAHAALDVVIVNWNGGALVQACVASLARAAAALDLRVVVVDNASTDGSAEALEAFARIDHRASPSPAEGEGRFAVRVIRNGENLGFARACNIGAAAGSAKTILFLNPDTRADGPALLAARAALLADPGTGIVGARQIADDGTVERSCARAPTPASLLGQALALDRLGLVPPHFMTEWDHAEDRAVDQVMGAFLMIRRPLFERLGGFDERFFVYYEDVDLCRRARSAGWAVRHVAGAVIGHAGQGTTRQARAHRLFYILRARVQYAAKHHGRATALALLAASFLAEVPLRLARAAARRAPAEAAETLRGAGLLARVTPALLAGILRGR</sequence>
<evidence type="ECO:0000313" key="4">
    <source>
        <dbReference type="Proteomes" id="UP000246058"/>
    </source>
</evidence>
<dbReference type="InterPro" id="IPR029044">
    <property type="entry name" value="Nucleotide-diphossugar_trans"/>
</dbReference>
<dbReference type="Gene3D" id="3.90.550.10">
    <property type="entry name" value="Spore Coat Polysaccharide Biosynthesis Protein SpsA, Chain A"/>
    <property type="match status" value="1"/>
</dbReference>
<feature type="domain" description="Glycosyltransferase 2-like" evidence="2">
    <location>
        <begin position="130"/>
        <end position="323"/>
    </location>
</feature>
<evidence type="ECO:0000256" key="1">
    <source>
        <dbReference type="SAM" id="MobiDB-lite"/>
    </source>
</evidence>
<dbReference type="PANTHER" id="PTHR43179:SF7">
    <property type="entry name" value="RHAMNOSYLTRANSFERASE WBBL"/>
    <property type="match status" value="1"/>
</dbReference>
<organism evidence="3 4">
    <name type="scientific">Methylobacterium radiodurans</name>
    <dbReference type="NCBI Taxonomy" id="2202828"/>
    <lineage>
        <taxon>Bacteria</taxon>
        <taxon>Pseudomonadati</taxon>
        <taxon>Pseudomonadota</taxon>
        <taxon>Alphaproteobacteria</taxon>
        <taxon>Hyphomicrobiales</taxon>
        <taxon>Methylobacteriaceae</taxon>
        <taxon>Methylobacterium</taxon>
    </lineage>
</organism>
<evidence type="ECO:0000259" key="2">
    <source>
        <dbReference type="Pfam" id="PF00535"/>
    </source>
</evidence>
<dbReference type="CDD" id="cd04186">
    <property type="entry name" value="GT_2_like_c"/>
    <property type="match status" value="1"/>
</dbReference>
<dbReference type="OrthoDB" id="9771846at2"/>
<evidence type="ECO:0000313" key="3">
    <source>
        <dbReference type="EMBL" id="AWN37416.1"/>
    </source>
</evidence>
<dbReference type="SUPFAM" id="SSF53448">
    <property type="entry name" value="Nucleotide-diphospho-sugar transferases"/>
    <property type="match status" value="1"/>
</dbReference>
<keyword evidence="4" id="KW-1185">Reference proteome</keyword>
<dbReference type="InterPro" id="IPR001173">
    <property type="entry name" value="Glyco_trans_2-like"/>
</dbReference>
<dbReference type="Proteomes" id="UP000246058">
    <property type="component" value="Chromosome"/>
</dbReference>
<feature type="compositionally biased region" description="Pro residues" evidence="1">
    <location>
        <begin position="88"/>
        <end position="108"/>
    </location>
</feature>
<feature type="region of interest" description="Disordered" evidence="1">
    <location>
        <begin position="1"/>
        <end position="108"/>
    </location>
</feature>
<protein>
    <recommendedName>
        <fullName evidence="2">Glycosyltransferase 2-like domain-containing protein</fullName>
    </recommendedName>
</protein>